<dbReference type="EMBL" id="LT934121">
    <property type="protein sequence ID" value="VAI46438.1"/>
    <property type="molecule type" value="Genomic_DNA"/>
</dbReference>
<dbReference type="PANTHER" id="PTHR12656:SF5">
    <property type="entry name" value="TRITHORAX GROUP PROTEIN OSA"/>
    <property type="match status" value="1"/>
</dbReference>
<dbReference type="InterPro" id="IPR011989">
    <property type="entry name" value="ARM-like"/>
</dbReference>
<dbReference type="Gene3D" id="1.25.10.10">
    <property type="entry name" value="Leucine-rich Repeat Variant"/>
    <property type="match status" value="1"/>
</dbReference>
<dbReference type="SUPFAM" id="SSF48371">
    <property type="entry name" value="ARM repeat"/>
    <property type="match status" value="1"/>
</dbReference>
<gene>
    <name evidence="2" type="ORF">TRITD_6Av1G124340</name>
</gene>
<dbReference type="GO" id="GO:0051783">
    <property type="term" value="P:regulation of nuclear division"/>
    <property type="evidence" value="ECO:0007669"/>
    <property type="project" value="EnsemblPlants"/>
</dbReference>
<dbReference type="Gramene" id="TRITD6Av1G124340.3">
    <property type="protein sequence ID" value="TRITD6Av1G124340.3"/>
    <property type="gene ID" value="TRITD6Av1G124340"/>
</dbReference>
<dbReference type="GO" id="GO:0016514">
    <property type="term" value="C:SWI/SNF complex"/>
    <property type="evidence" value="ECO:0007669"/>
    <property type="project" value="InterPro"/>
</dbReference>
<keyword evidence="3" id="KW-1185">Reference proteome</keyword>
<name>A0A9R1AZZ7_TRITD</name>
<accession>A0A9R1AZZ7</accession>
<sequence>MVMRDGLKLANSLGFNRLEAESDSTQVINFCTDHNNKRIVLALQSGLKSEILWALNALTVLSFKEKDDLRRDTTPLAKVPGLLDALLQVVDDVKLVELLHHEAVRLGGGGGDDGDFLQIERRRPSDFDSAKDEACGSGAAAESQGDDRKMLAEAVQIDDWRDIAIPRDHTKPPRVRTLGVNTTISGFGLENVGKVYSDSTTYVIIDLINILSTHLVFMICATYLYSLKYGNFSPPNDQSKIEGSTITKKRSAGFLFDEDGLFNIDDEGRTERQQCAVAASNIIRNFSFMPENETIMVQHRHCLETIFQCLEDQNAAWHCAAAELIGRLIINPDNESFLVPVISQIYRRLVDLLSVPAFDAQAAAVSALYNVSEVNMDCRLKLASERWAVDRLLKIVKAPHPVSEVCRKAAVILESLVSEPQNRMHLLVHENNFAEILTSEGKYSDTFARILYELTARPSNKVTSGQAIWGNIN</sequence>
<dbReference type="GO" id="GO:2000014">
    <property type="term" value="P:regulation of endosperm development"/>
    <property type="evidence" value="ECO:0007669"/>
    <property type="project" value="EnsemblPlants"/>
</dbReference>
<protein>
    <recommendedName>
        <fullName evidence="4">SWI/SNF-like complex subunit BAF250 C-terminal domain-containing protein</fullName>
    </recommendedName>
</protein>
<reference evidence="2 3" key="1">
    <citation type="submission" date="2017-09" db="EMBL/GenBank/DDBJ databases">
        <authorList>
            <consortium name="International Durum Wheat Genome Sequencing Consortium (IDWGSC)"/>
            <person name="Milanesi L."/>
        </authorList>
    </citation>
    <scope>NUCLEOTIDE SEQUENCE [LARGE SCALE GENOMIC DNA]</scope>
    <source>
        <strain evidence="3">cv. Svevo</strain>
    </source>
</reference>
<dbReference type="GO" id="GO:0035060">
    <property type="term" value="C:brahma complex"/>
    <property type="evidence" value="ECO:0007669"/>
    <property type="project" value="InterPro"/>
</dbReference>
<feature type="region of interest" description="Disordered" evidence="1">
    <location>
        <begin position="127"/>
        <end position="147"/>
    </location>
</feature>
<organism evidence="2 3">
    <name type="scientific">Triticum turgidum subsp. durum</name>
    <name type="common">Durum wheat</name>
    <name type="synonym">Triticum durum</name>
    <dbReference type="NCBI Taxonomy" id="4567"/>
    <lineage>
        <taxon>Eukaryota</taxon>
        <taxon>Viridiplantae</taxon>
        <taxon>Streptophyta</taxon>
        <taxon>Embryophyta</taxon>
        <taxon>Tracheophyta</taxon>
        <taxon>Spermatophyta</taxon>
        <taxon>Magnoliopsida</taxon>
        <taxon>Liliopsida</taxon>
        <taxon>Poales</taxon>
        <taxon>Poaceae</taxon>
        <taxon>BOP clade</taxon>
        <taxon>Pooideae</taxon>
        <taxon>Triticodae</taxon>
        <taxon>Triticeae</taxon>
        <taxon>Triticinae</taxon>
        <taxon>Triticum</taxon>
    </lineage>
</organism>
<proteinExistence type="predicted"/>
<evidence type="ECO:0000313" key="3">
    <source>
        <dbReference type="Proteomes" id="UP000324705"/>
    </source>
</evidence>
<dbReference type="GO" id="GO:0045893">
    <property type="term" value="P:positive regulation of DNA-templated transcription"/>
    <property type="evidence" value="ECO:0007669"/>
    <property type="project" value="TreeGrafter"/>
</dbReference>
<evidence type="ECO:0000313" key="2">
    <source>
        <dbReference type="EMBL" id="VAI46438.1"/>
    </source>
</evidence>
<dbReference type="GO" id="GO:0009793">
    <property type="term" value="P:embryo development ending in seed dormancy"/>
    <property type="evidence" value="ECO:0007669"/>
    <property type="project" value="EnsemblPlants"/>
</dbReference>
<dbReference type="AlphaFoldDB" id="A0A9R1AZZ7"/>
<dbReference type="GO" id="GO:0006357">
    <property type="term" value="P:regulation of transcription by RNA polymerase II"/>
    <property type="evidence" value="ECO:0007669"/>
    <property type="project" value="TreeGrafter"/>
</dbReference>
<dbReference type="InterPro" id="IPR016024">
    <property type="entry name" value="ARM-type_fold"/>
</dbReference>
<dbReference type="GO" id="GO:0048366">
    <property type="term" value="P:leaf development"/>
    <property type="evidence" value="ECO:0007669"/>
    <property type="project" value="EnsemblPlants"/>
</dbReference>
<dbReference type="InterPro" id="IPR021906">
    <property type="entry name" value="BAF250/Osa"/>
</dbReference>
<evidence type="ECO:0008006" key="4">
    <source>
        <dbReference type="Google" id="ProtNLM"/>
    </source>
</evidence>
<dbReference type="PANTHER" id="PTHR12656">
    <property type="entry name" value="BRG-1 ASSOCIATED FACTOR 250 BAF250"/>
    <property type="match status" value="1"/>
</dbReference>
<dbReference type="GO" id="GO:0048653">
    <property type="term" value="P:anther development"/>
    <property type="evidence" value="ECO:0007669"/>
    <property type="project" value="EnsemblPlants"/>
</dbReference>
<dbReference type="GO" id="GO:0031491">
    <property type="term" value="F:nucleosome binding"/>
    <property type="evidence" value="ECO:0007669"/>
    <property type="project" value="TreeGrafter"/>
</dbReference>
<dbReference type="GO" id="GO:0005654">
    <property type="term" value="C:nucleoplasm"/>
    <property type="evidence" value="ECO:0007669"/>
    <property type="project" value="TreeGrafter"/>
</dbReference>
<dbReference type="Proteomes" id="UP000324705">
    <property type="component" value="Chromosome 6A"/>
</dbReference>
<evidence type="ECO:0000256" key="1">
    <source>
        <dbReference type="SAM" id="MobiDB-lite"/>
    </source>
</evidence>
<dbReference type="GO" id="GO:0006338">
    <property type="term" value="P:chromatin remodeling"/>
    <property type="evidence" value="ECO:0007669"/>
    <property type="project" value="InterPro"/>
</dbReference>